<comment type="similarity">
    <text evidence="1">Belongs to the HicA mRNA interferase family.</text>
</comment>
<dbReference type="InterPro" id="IPR038570">
    <property type="entry name" value="HicA_sf"/>
</dbReference>
<proteinExistence type="inferred from homology"/>
<organism evidence="8 9">
    <name type="scientific">Solidesulfovibrio carbinolicus</name>
    <dbReference type="NCBI Taxonomy" id="296842"/>
    <lineage>
        <taxon>Bacteria</taxon>
        <taxon>Pseudomonadati</taxon>
        <taxon>Thermodesulfobacteriota</taxon>
        <taxon>Desulfovibrionia</taxon>
        <taxon>Desulfovibrionales</taxon>
        <taxon>Desulfovibrionaceae</taxon>
        <taxon>Solidesulfovibrio</taxon>
    </lineage>
</organism>
<dbReference type="RefSeq" id="WP_129351167.1">
    <property type="nucleotide sequence ID" value="NZ_CP026538.1"/>
</dbReference>
<dbReference type="InterPro" id="IPR012933">
    <property type="entry name" value="HicA_mRNA_interferase"/>
</dbReference>
<dbReference type="GO" id="GO:0004519">
    <property type="term" value="F:endonuclease activity"/>
    <property type="evidence" value="ECO:0007669"/>
    <property type="project" value="UniProtKB-KW"/>
</dbReference>
<evidence type="ECO:0000256" key="4">
    <source>
        <dbReference type="ARBA" id="ARBA00022759"/>
    </source>
</evidence>
<dbReference type="EMBL" id="CP026538">
    <property type="protein sequence ID" value="QAZ67016.1"/>
    <property type="molecule type" value="Genomic_DNA"/>
</dbReference>
<evidence type="ECO:0000256" key="2">
    <source>
        <dbReference type="ARBA" id="ARBA00022649"/>
    </source>
</evidence>
<dbReference type="SUPFAM" id="SSF54786">
    <property type="entry name" value="YcfA/nrd intein domain"/>
    <property type="match status" value="1"/>
</dbReference>
<evidence type="ECO:0000256" key="6">
    <source>
        <dbReference type="ARBA" id="ARBA00022884"/>
    </source>
</evidence>
<dbReference type="AlphaFoldDB" id="A0A4P6HK89"/>
<accession>A0A4P6HK89</accession>
<evidence type="ECO:0000256" key="1">
    <source>
        <dbReference type="ARBA" id="ARBA00006620"/>
    </source>
</evidence>
<keyword evidence="2" id="KW-1277">Toxin-antitoxin system</keyword>
<dbReference type="Gene3D" id="3.30.920.30">
    <property type="entry name" value="Hypothetical protein"/>
    <property type="match status" value="1"/>
</dbReference>
<reference evidence="8 9" key="1">
    <citation type="submission" date="2018-02" db="EMBL/GenBank/DDBJ databases">
        <title>Genome sequence of Desulfovibrio carbinolicus DSM 3852.</title>
        <authorList>
            <person name="Wilbanks E."/>
            <person name="Skennerton C.T."/>
            <person name="Orphan V.J."/>
        </authorList>
    </citation>
    <scope>NUCLEOTIDE SEQUENCE [LARGE SCALE GENOMIC DNA]</scope>
    <source>
        <strain evidence="8 9">DSM 3852</strain>
    </source>
</reference>
<gene>
    <name evidence="8" type="ORF">C3Y92_07140</name>
</gene>
<dbReference type="KEGG" id="dcb:C3Y92_07140"/>
<dbReference type="GO" id="GO:0003729">
    <property type="term" value="F:mRNA binding"/>
    <property type="evidence" value="ECO:0007669"/>
    <property type="project" value="InterPro"/>
</dbReference>
<dbReference type="GO" id="GO:0016787">
    <property type="term" value="F:hydrolase activity"/>
    <property type="evidence" value="ECO:0007669"/>
    <property type="project" value="UniProtKB-KW"/>
</dbReference>
<evidence type="ECO:0000313" key="8">
    <source>
        <dbReference type="EMBL" id="QAZ67016.1"/>
    </source>
</evidence>
<keyword evidence="7" id="KW-0346">Stress response</keyword>
<evidence type="ECO:0000256" key="5">
    <source>
        <dbReference type="ARBA" id="ARBA00022801"/>
    </source>
</evidence>
<evidence type="ECO:0008006" key="10">
    <source>
        <dbReference type="Google" id="ProtNLM"/>
    </source>
</evidence>
<dbReference type="Pfam" id="PF07927">
    <property type="entry name" value="HicA_toxin"/>
    <property type="match status" value="1"/>
</dbReference>
<evidence type="ECO:0000256" key="7">
    <source>
        <dbReference type="ARBA" id="ARBA00023016"/>
    </source>
</evidence>
<dbReference type="OrthoDB" id="5460824at2"/>
<keyword evidence="3" id="KW-0540">Nuclease</keyword>
<keyword evidence="6" id="KW-0694">RNA-binding</keyword>
<keyword evidence="9" id="KW-1185">Reference proteome</keyword>
<dbReference type="Proteomes" id="UP000293296">
    <property type="component" value="Chromosome"/>
</dbReference>
<name>A0A4P6HK89_9BACT</name>
<sequence>MKGRELLRRLAALGVVVEPARGKGGHCLLRHGGNKAPLPVHGDADISPVFIKMLCKQLGIDPKEL</sequence>
<keyword evidence="5" id="KW-0378">Hydrolase</keyword>
<evidence type="ECO:0000313" key="9">
    <source>
        <dbReference type="Proteomes" id="UP000293296"/>
    </source>
</evidence>
<evidence type="ECO:0000256" key="3">
    <source>
        <dbReference type="ARBA" id="ARBA00022722"/>
    </source>
</evidence>
<protein>
    <recommendedName>
        <fullName evidence="10">Type II toxin-antitoxin system HicA family toxin</fullName>
    </recommendedName>
</protein>
<keyword evidence="4" id="KW-0255">Endonuclease</keyword>